<dbReference type="KEGG" id="gbi:PG2T_13140"/>
<feature type="chain" id="PRO_5008533147" description="Secreted protein" evidence="2">
    <location>
        <begin position="26"/>
        <end position="130"/>
    </location>
</feature>
<evidence type="ECO:0000313" key="3">
    <source>
        <dbReference type="EMBL" id="ANX05026.1"/>
    </source>
</evidence>
<reference evidence="4" key="1">
    <citation type="submission" date="2016-03" db="EMBL/GenBank/DDBJ databases">
        <title>Complete genome sequence of Solimmundus cernigliae, representing a novel lineage of polycyclic aromatic hydrocarbon degraders within the Gammaproteobacteria.</title>
        <authorList>
            <person name="Singleton D.R."/>
            <person name="Dickey A.N."/>
            <person name="Scholl E.H."/>
            <person name="Wright F.A."/>
            <person name="Aitken M.D."/>
        </authorList>
    </citation>
    <scope>NUCLEOTIDE SEQUENCE [LARGE SCALE GENOMIC DNA]</scope>
    <source>
        <strain evidence="4">TR3.2</strain>
    </source>
</reference>
<sequence>MRGVKVGLIALPLLMVACALQGAGAAPPTVQNPAKPAADIQQAEMEARARHTRALQDCARTQQQATCVRDADAKLYETLRDTAGERQRGATTPAPTAQDAQRVQRQRLFRELEQAAPKPLPSPGPDQPGR</sequence>
<keyword evidence="4" id="KW-1185">Reference proteome</keyword>
<dbReference type="AlphaFoldDB" id="A0A1B1YW99"/>
<feature type="region of interest" description="Disordered" evidence="1">
    <location>
        <begin position="24"/>
        <end position="48"/>
    </location>
</feature>
<dbReference type="PROSITE" id="PS51257">
    <property type="entry name" value="PROKAR_LIPOPROTEIN"/>
    <property type="match status" value="1"/>
</dbReference>
<feature type="compositionally biased region" description="Pro residues" evidence="1">
    <location>
        <begin position="118"/>
        <end position="130"/>
    </location>
</feature>
<accession>A0A1B1YW99</accession>
<keyword evidence="2" id="KW-0732">Signal</keyword>
<proteinExistence type="predicted"/>
<evidence type="ECO:0008006" key="5">
    <source>
        <dbReference type="Google" id="ProtNLM"/>
    </source>
</evidence>
<dbReference type="EMBL" id="CP014671">
    <property type="protein sequence ID" value="ANX05026.1"/>
    <property type="molecule type" value="Genomic_DNA"/>
</dbReference>
<dbReference type="InParanoid" id="A0A1B1YW99"/>
<feature type="signal peptide" evidence="2">
    <location>
        <begin position="1"/>
        <end position="25"/>
    </location>
</feature>
<evidence type="ECO:0000313" key="4">
    <source>
        <dbReference type="Proteomes" id="UP000092952"/>
    </source>
</evidence>
<evidence type="ECO:0000256" key="2">
    <source>
        <dbReference type="SAM" id="SignalP"/>
    </source>
</evidence>
<protein>
    <recommendedName>
        <fullName evidence="5">Secreted protein</fullName>
    </recommendedName>
</protein>
<gene>
    <name evidence="3" type="ORF">PG2T_13140</name>
</gene>
<organism evidence="3 4">
    <name type="scientific">Immundisolibacter cernigliae</name>
    <dbReference type="NCBI Taxonomy" id="1810504"/>
    <lineage>
        <taxon>Bacteria</taxon>
        <taxon>Pseudomonadati</taxon>
        <taxon>Pseudomonadota</taxon>
        <taxon>Gammaproteobacteria</taxon>
        <taxon>Immundisolibacterales</taxon>
        <taxon>Immundisolibacteraceae</taxon>
        <taxon>Immundisolibacter</taxon>
    </lineage>
</organism>
<evidence type="ECO:0000256" key="1">
    <source>
        <dbReference type="SAM" id="MobiDB-lite"/>
    </source>
</evidence>
<name>A0A1B1YW99_9GAMM</name>
<feature type="region of interest" description="Disordered" evidence="1">
    <location>
        <begin position="80"/>
        <end position="130"/>
    </location>
</feature>
<dbReference type="Proteomes" id="UP000092952">
    <property type="component" value="Chromosome"/>
</dbReference>